<gene>
    <name evidence="2" type="ORF">TVAG_044490</name>
</gene>
<dbReference type="InterPro" id="IPR005225">
    <property type="entry name" value="Small_GTP-bd"/>
</dbReference>
<dbReference type="RefSeq" id="XP_001314689.1">
    <property type="nucleotide sequence ID" value="XM_001314656.1"/>
</dbReference>
<dbReference type="EMBL" id="DS113536">
    <property type="protein sequence ID" value="EAY02431.1"/>
    <property type="molecule type" value="Genomic_DNA"/>
</dbReference>
<dbReference type="Pfam" id="PF00071">
    <property type="entry name" value="Ras"/>
    <property type="match status" value="1"/>
</dbReference>
<accession>A0A8U0WP73</accession>
<dbReference type="VEuPathDB" id="TrichDB:TVAGG3_0300840"/>
<dbReference type="SUPFAM" id="SSF52540">
    <property type="entry name" value="P-loop containing nucleoside triphosphate hydrolases"/>
    <property type="match status" value="1"/>
</dbReference>
<dbReference type="InterPro" id="IPR027417">
    <property type="entry name" value="P-loop_NTPase"/>
</dbReference>
<dbReference type="SMART" id="SM00174">
    <property type="entry name" value="RHO"/>
    <property type="match status" value="1"/>
</dbReference>
<dbReference type="FunFam" id="3.40.50.300:FF:002139">
    <property type="entry name" value="GTP-binding protein YPT10"/>
    <property type="match status" value="1"/>
</dbReference>
<dbReference type="GO" id="GO:0005794">
    <property type="term" value="C:Golgi apparatus"/>
    <property type="evidence" value="ECO:0000318"/>
    <property type="project" value="GO_Central"/>
</dbReference>
<dbReference type="Proteomes" id="UP000001542">
    <property type="component" value="Unassembled WGS sequence"/>
</dbReference>
<keyword evidence="1" id="KW-0547">Nucleotide-binding</keyword>
<reference evidence="2" key="2">
    <citation type="journal article" date="2007" name="Science">
        <title>Draft genome sequence of the sexually transmitted pathogen Trichomonas vaginalis.</title>
        <authorList>
            <person name="Carlton J.M."/>
            <person name="Hirt R.P."/>
            <person name="Silva J.C."/>
            <person name="Delcher A.L."/>
            <person name="Schatz M."/>
            <person name="Zhao Q."/>
            <person name="Wortman J.R."/>
            <person name="Bidwell S.L."/>
            <person name="Alsmark U.C.M."/>
            <person name="Besteiro S."/>
            <person name="Sicheritz-Ponten T."/>
            <person name="Noel C.J."/>
            <person name="Dacks J.B."/>
            <person name="Foster P.G."/>
            <person name="Simillion C."/>
            <person name="Van de Peer Y."/>
            <person name="Miranda-Saavedra D."/>
            <person name="Barton G.J."/>
            <person name="Westrop G.D."/>
            <person name="Mueller S."/>
            <person name="Dessi D."/>
            <person name="Fiori P.L."/>
            <person name="Ren Q."/>
            <person name="Paulsen I."/>
            <person name="Zhang H."/>
            <person name="Bastida-Corcuera F.D."/>
            <person name="Simoes-Barbosa A."/>
            <person name="Brown M.T."/>
            <person name="Hayes R.D."/>
            <person name="Mukherjee M."/>
            <person name="Okumura C.Y."/>
            <person name="Schneider R."/>
            <person name="Smith A.J."/>
            <person name="Vanacova S."/>
            <person name="Villalvazo M."/>
            <person name="Haas B.J."/>
            <person name="Pertea M."/>
            <person name="Feldblyum T.V."/>
            <person name="Utterback T.R."/>
            <person name="Shu C.L."/>
            <person name="Osoegawa K."/>
            <person name="de Jong P.J."/>
            <person name="Hrdy I."/>
            <person name="Horvathova L."/>
            <person name="Zubacova Z."/>
            <person name="Dolezal P."/>
            <person name="Malik S.B."/>
            <person name="Logsdon J.M. Jr."/>
            <person name="Henze K."/>
            <person name="Gupta A."/>
            <person name="Wang C.C."/>
            <person name="Dunne R.L."/>
            <person name="Upcroft J.A."/>
            <person name="Upcroft P."/>
            <person name="White O."/>
            <person name="Salzberg S.L."/>
            <person name="Tang P."/>
            <person name="Chiu C.-H."/>
            <person name="Lee Y.-S."/>
            <person name="Embley T.M."/>
            <person name="Coombs G.H."/>
            <person name="Mottram J.C."/>
            <person name="Tachezy J."/>
            <person name="Fraser-Liggett C.M."/>
            <person name="Johnson P.J."/>
        </authorList>
    </citation>
    <scope>NUCLEOTIDE SEQUENCE [LARGE SCALE GENOMIC DNA]</scope>
    <source>
        <strain evidence="2">G3</strain>
    </source>
</reference>
<name>A0A8U0WP73_TRIV3</name>
<dbReference type="SMART" id="SM00173">
    <property type="entry name" value="RAS"/>
    <property type="match status" value="1"/>
</dbReference>
<organism evidence="2 3">
    <name type="scientific">Trichomonas vaginalis (strain ATCC PRA-98 / G3)</name>
    <dbReference type="NCBI Taxonomy" id="412133"/>
    <lineage>
        <taxon>Eukaryota</taxon>
        <taxon>Metamonada</taxon>
        <taxon>Parabasalia</taxon>
        <taxon>Trichomonadida</taxon>
        <taxon>Trichomonadidae</taxon>
        <taxon>Trichomonas</taxon>
    </lineage>
</organism>
<evidence type="ECO:0000313" key="3">
    <source>
        <dbReference type="Proteomes" id="UP000001542"/>
    </source>
</evidence>
<keyword evidence="3" id="KW-1185">Reference proteome</keyword>
<dbReference type="CDD" id="cd00154">
    <property type="entry name" value="Rab"/>
    <property type="match status" value="1"/>
</dbReference>
<dbReference type="PANTHER" id="PTHR47978">
    <property type="match status" value="1"/>
</dbReference>
<dbReference type="NCBIfam" id="TIGR00231">
    <property type="entry name" value="small_GTP"/>
    <property type="match status" value="1"/>
</dbReference>
<dbReference type="PROSITE" id="PS51419">
    <property type="entry name" value="RAB"/>
    <property type="match status" value="1"/>
</dbReference>
<dbReference type="AlphaFoldDB" id="A0A8U0WP73"/>
<reference evidence="2" key="1">
    <citation type="submission" date="2006-10" db="EMBL/GenBank/DDBJ databases">
        <authorList>
            <person name="Amadeo P."/>
            <person name="Zhao Q."/>
            <person name="Wortman J."/>
            <person name="Fraser-Liggett C."/>
            <person name="Carlton J."/>
        </authorList>
    </citation>
    <scope>NUCLEOTIDE SEQUENCE</scope>
    <source>
        <strain evidence="2">G3</strain>
    </source>
</reference>
<dbReference type="InterPro" id="IPR001806">
    <property type="entry name" value="Small_GTPase"/>
</dbReference>
<dbReference type="GO" id="GO:0003924">
    <property type="term" value="F:GTPase activity"/>
    <property type="evidence" value="ECO:0000318"/>
    <property type="project" value="GO_Central"/>
</dbReference>
<dbReference type="GO" id="GO:0005525">
    <property type="term" value="F:GTP binding"/>
    <property type="evidence" value="ECO:0000318"/>
    <property type="project" value="GO_Central"/>
</dbReference>
<dbReference type="PRINTS" id="PR00449">
    <property type="entry name" value="RASTRNSFRMNG"/>
</dbReference>
<dbReference type="OrthoDB" id="25896at2759"/>
<dbReference type="SMART" id="SM00175">
    <property type="entry name" value="RAB"/>
    <property type="match status" value="1"/>
</dbReference>
<dbReference type="KEGG" id="tva:4760263"/>
<dbReference type="GO" id="GO:0005768">
    <property type="term" value="C:endosome"/>
    <property type="evidence" value="ECO:0000318"/>
    <property type="project" value="GO_Central"/>
</dbReference>
<dbReference type="Gene3D" id="3.40.50.300">
    <property type="entry name" value="P-loop containing nucleotide triphosphate hydrolases"/>
    <property type="match status" value="1"/>
</dbReference>
<evidence type="ECO:0000313" key="2">
    <source>
        <dbReference type="EMBL" id="EAY02431.1"/>
    </source>
</evidence>
<protein>
    <submittedName>
        <fullName evidence="2">Small GTP-binding protein, putative</fullName>
    </submittedName>
</protein>
<sequence>MTEARTPDARVIILGNTQVGKTALLSRFIDKTYTPTTTSTVTPVLSPTVVQTNNGESVHMQFWDTAGQERYQSIGQVFYRSANFAIMCYDCSDENPLPALQKWKQNILNVEPDCQLYLAGTKYDLIDPSKQLEIIESGERLKGTLGCLGFFATSAVTGDGVDILFSSIADNWYNQIKSKSAKTPQNAMNQKTKDNNGGCCK</sequence>
<dbReference type="SMR" id="A0A8U0WP73"/>
<proteinExistence type="predicted"/>
<evidence type="ECO:0000256" key="1">
    <source>
        <dbReference type="ARBA" id="ARBA00022741"/>
    </source>
</evidence>